<dbReference type="GO" id="GO:0005634">
    <property type="term" value="C:nucleus"/>
    <property type="evidence" value="ECO:0007669"/>
    <property type="project" value="TreeGrafter"/>
</dbReference>
<dbReference type="PANTHER" id="PTHR45614:SF25">
    <property type="entry name" value="MYB PROTEIN"/>
    <property type="match status" value="1"/>
</dbReference>
<feature type="compositionally biased region" description="Polar residues" evidence="1">
    <location>
        <begin position="197"/>
        <end position="208"/>
    </location>
</feature>
<feature type="compositionally biased region" description="Low complexity" evidence="1">
    <location>
        <begin position="277"/>
        <end position="301"/>
    </location>
</feature>
<keyword evidence="5" id="KW-1185">Reference proteome</keyword>
<name>A0A1L9WVL8_ASPA1</name>
<evidence type="ECO:0000313" key="5">
    <source>
        <dbReference type="Proteomes" id="UP000184546"/>
    </source>
</evidence>
<dbReference type="GO" id="GO:0000981">
    <property type="term" value="F:DNA-binding transcription factor activity, RNA polymerase II-specific"/>
    <property type="evidence" value="ECO:0007669"/>
    <property type="project" value="TreeGrafter"/>
</dbReference>
<dbReference type="STRING" id="690307.A0A1L9WVL8"/>
<dbReference type="PROSITE" id="PS51294">
    <property type="entry name" value="HTH_MYB"/>
    <property type="match status" value="2"/>
</dbReference>
<dbReference type="InterPro" id="IPR050560">
    <property type="entry name" value="MYB_TF"/>
</dbReference>
<feature type="region of interest" description="Disordered" evidence="1">
    <location>
        <begin position="140"/>
        <end position="208"/>
    </location>
</feature>
<feature type="domain" description="HTH myb-type" evidence="3">
    <location>
        <begin position="12"/>
        <end position="64"/>
    </location>
</feature>
<dbReference type="PROSITE" id="PS50090">
    <property type="entry name" value="MYB_LIKE"/>
    <property type="match status" value="2"/>
</dbReference>
<feature type="region of interest" description="Disordered" evidence="1">
    <location>
        <begin position="275"/>
        <end position="320"/>
    </location>
</feature>
<feature type="region of interest" description="Disordered" evidence="1">
    <location>
        <begin position="239"/>
        <end position="260"/>
    </location>
</feature>
<dbReference type="InterPro" id="IPR001005">
    <property type="entry name" value="SANT/Myb"/>
</dbReference>
<dbReference type="GO" id="GO:0045944">
    <property type="term" value="P:positive regulation of transcription by RNA polymerase II"/>
    <property type="evidence" value="ECO:0007669"/>
    <property type="project" value="TreeGrafter"/>
</dbReference>
<dbReference type="Gene3D" id="1.10.10.60">
    <property type="entry name" value="Homeodomain-like"/>
    <property type="match status" value="2"/>
</dbReference>
<dbReference type="SUPFAM" id="SSF46689">
    <property type="entry name" value="Homeodomain-like"/>
    <property type="match status" value="1"/>
</dbReference>
<organism evidence="4 5">
    <name type="scientific">Aspergillus aculeatus (strain ATCC 16872 / CBS 172.66 / WB 5094)</name>
    <dbReference type="NCBI Taxonomy" id="690307"/>
    <lineage>
        <taxon>Eukaryota</taxon>
        <taxon>Fungi</taxon>
        <taxon>Dikarya</taxon>
        <taxon>Ascomycota</taxon>
        <taxon>Pezizomycotina</taxon>
        <taxon>Eurotiomycetes</taxon>
        <taxon>Eurotiomycetidae</taxon>
        <taxon>Eurotiales</taxon>
        <taxon>Aspergillaceae</taxon>
        <taxon>Aspergillus</taxon>
        <taxon>Aspergillus subgen. Circumdati</taxon>
    </lineage>
</organism>
<dbReference type="EMBL" id="KV878976">
    <property type="protein sequence ID" value="OJK00173.1"/>
    <property type="molecule type" value="Genomic_DNA"/>
</dbReference>
<protein>
    <submittedName>
        <fullName evidence="4">Uncharacterized protein</fullName>
    </submittedName>
</protein>
<reference evidence="5" key="1">
    <citation type="journal article" date="2017" name="Genome Biol.">
        <title>Comparative genomics reveals high biological diversity and specific adaptations in the industrially and medically important fungal genus Aspergillus.</title>
        <authorList>
            <person name="de Vries R.P."/>
            <person name="Riley R."/>
            <person name="Wiebenga A."/>
            <person name="Aguilar-Osorio G."/>
            <person name="Amillis S."/>
            <person name="Uchima C.A."/>
            <person name="Anderluh G."/>
            <person name="Asadollahi M."/>
            <person name="Askin M."/>
            <person name="Barry K."/>
            <person name="Battaglia E."/>
            <person name="Bayram O."/>
            <person name="Benocci T."/>
            <person name="Braus-Stromeyer S.A."/>
            <person name="Caldana C."/>
            <person name="Canovas D."/>
            <person name="Cerqueira G.C."/>
            <person name="Chen F."/>
            <person name="Chen W."/>
            <person name="Choi C."/>
            <person name="Clum A."/>
            <person name="Dos Santos R.A."/>
            <person name="Damasio A.R."/>
            <person name="Diallinas G."/>
            <person name="Emri T."/>
            <person name="Fekete E."/>
            <person name="Flipphi M."/>
            <person name="Freyberg S."/>
            <person name="Gallo A."/>
            <person name="Gournas C."/>
            <person name="Habgood R."/>
            <person name="Hainaut M."/>
            <person name="Harispe M.L."/>
            <person name="Henrissat B."/>
            <person name="Hilden K.S."/>
            <person name="Hope R."/>
            <person name="Hossain A."/>
            <person name="Karabika E."/>
            <person name="Karaffa L."/>
            <person name="Karanyi Z."/>
            <person name="Krasevec N."/>
            <person name="Kuo A."/>
            <person name="Kusch H."/>
            <person name="LaButti K."/>
            <person name="Lagendijk E.L."/>
            <person name="Lapidus A."/>
            <person name="Levasseur A."/>
            <person name="Lindquist E."/>
            <person name="Lipzen A."/>
            <person name="Logrieco A.F."/>
            <person name="MacCabe A."/>
            <person name="Maekelae M.R."/>
            <person name="Malavazi I."/>
            <person name="Melin P."/>
            <person name="Meyer V."/>
            <person name="Mielnichuk N."/>
            <person name="Miskei M."/>
            <person name="Molnar A.P."/>
            <person name="Mule G."/>
            <person name="Ngan C.Y."/>
            <person name="Orejas M."/>
            <person name="Orosz E."/>
            <person name="Ouedraogo J.P."/>
            <person name="Overkamp K.M."/>
            <person name="Park H.-S."/>
            <person name="Perrone G."/>
            <person name="Piumi F."/>
            <person name="Punt P.J."/>
            <person name="Ram A.F."/>
            <person name="Ramon A."/>
            <person name="Rauscher S."/>
            <person name="Record E."/>
            <person name="Riano-Pachon D.M."/>
            <person name="Robert V."/>
            <person name="Roehrig J."/>
            <person name="Ruller R."/>
            <person name="Salamov A."/>
            <person name="Salih N.S."/>
            <person name="Samson R.A."/>
            <person name="Sandor E."/>
            <person name="Sanguinetti M."/>
            <person name="Schuetze T."/>
            <person name="Sepcic K."/>
            <person name="Shelest E."/>
            <person name="Sherlock G."/>
            <person name="Sophianopoulou V."/>
            <person name="Squina F.M."/>
            <person name="Sun H."/>
            <person name="Susca A."/>
            <person name="Todd R.B."/>
            <person name="Tsang A."/>
            <person name="Unkles S.E."/>
            <person name="van de Wiele N."/>
            <person name="van Rossen-Uffink D."/>
            <person name="Oliveira J.V."/>
            <person name="Vesth T.C."/>
            <person name="Visser J."/>
            <person name="Yu J.-H."/>
            <person name="Zhou M."/>
            <person name="Andersen M.R."/>
            <person name="Archer D.B."/>
            <person name="Baker S.E."/>
            <person name="Benoit I."/>
            <person name="Brakhage A.A."/>
            <person name="Braus G.H."/>
            <person name="Fischer R."/>
            <person name="Frisvad J.C."/>
            <person name="Goldman G.H."/>
            <person name="Houbraken J."/>
            <person name="Oakley B."/>
            <person name="Pocsi I."/>
            <person name="Scazzocchio C."/>
            <person name="Seiboth B."/>
            <person name="vanKuyk P.A."/>
            <person name="Wortman J."/>
            <person name="Dyer P.S."/>
            <person name="Grigoriev I.V."/>
        </authorList>
    </citation>
    <scope>NUCLEOTIDE SEQUENCE [LARGE SCALE GENOMIC DNA]</scope>
    <source>
        <strain evidence="5">ATCC 16872 / CBS 172.66 / WB 5094</strain>
    </source>
</reference>
<dbReference type="OrthoDB" id="2143914at2759"/>
<dbReference type="AlphaFoldDB" id="A0A1L9WVL8"/>
<dbReference type="VEuPathDB" id="FungiDB:ASPACDRAFT_42753"/>
<dbReference type="InterPro" id="IPR009057">
    <property type="entry name" value="Homeodomain-like_sf"/>
</dbReference>
<dbReference type="CDD" id="cd00167">
    <property type="entry name" value="SANT"/>
    <property type="match status" value="2"/>
</dbReference>
<proteinExistence type="predicted"/>
<dbReference type="GO" id="GO:0000278">
    <property type="term" value="P:mitotic cell cycle"/>
    <property type="evidence" value="ECO:0007669"/>
    <property type="project" value="TreeGrafter"/>
</dbReference>
<dbReference type="SMART" id="SM00717">
    <property type="entry name" value="SANT"/>
    <property type="match status" value="2"/>
</dbReference>
<evidence type="ECO:0000256" key="1">
    <source>
        <dbReference type="SAM" id="MobiDB-lite"/>
    </source>
</evidence>
<feature type="compositionally biased region" description="Low complexity" evidence="1">
    <location>
        <begin position="173"/>
        <end position="196"/>
    </location>
</feature>
<dbReference type="GeneID" id="30974965"/>
<dbReference type="PANTHER" id="PTHR45614">
    <property type="entry name" value="MYB PROTEIN-RELATED"/>
    <property type="match status" value="1"/>
</dbReference>
<gene>
    <name evidence="4" type="ORF">ASPACDRAFT_42753</name>
</gene>
<dbReference type="Pfam" id="PF13921">
    <property type="entry name" value="Myb_DNA-bind_6"/>
    <property type="match status" value="1"/>
</dbReference>
<dbReference type="GO" id="GO:0000978">
    <property type="term" value="F:RNA polymerase II cis-regulatory region sequence-specific DNA binding"/>
    <property type="evidence" value="ECO:0007669"/>
    <property type="project" value="TreeGrafter"/>
</dbReference>
<feature type="domain" description="HTH myb-type" evidence="3">
    <location>
        <begin position="66"/>
        <end position="116"/>
    </location>
</feature>
<evidence type="ECO:0000313" key="4">
    <source>
        <dbReference type="EMBL" id="OJK00173.1"/>
    </source>
</evidence>
<evidence type="ECO:0000259" key="3">
    <source>
        <dbReference type="PROSITE" id="PS51294"/>
    </source>
</evidence>
<evidence type="ECO:0000259" key="2">
    <source>
        <dbReference type="PROSITE" id="PS50090"/>
    </source>
</evidence>
<accession>A0A1L9WVL8</accession>
<dbReference type="RefSeq" id="XP_020056512.1">
    <property type="nucleotide sequence ID" value="XM_020201151.1"/>
</dbReference>
<feature type="domain" description="Myb-like" evidence="2">
    <location>
        <begin position="10"/>
        <end position="60"/>
    </location>
</feature>
<feature type="domain" description="Myb-like" evidence="2">
    <location>
        <begin position="61"/>
        <end position="112"/>
    </location>
</feature>
<sequence length="384" mass="41493">MPLCRDSFTPASLNTGTWSPDEDERLREAVAQYGTRWVVVAAAVATRNGDQCAKRWNENLNPDLDHSPWTPQEDQLLLQLVDIYGRNWKFMANSFLGSRAPQALKNRYSLLMRRLKRRGSISKQPRPLSSSATTITTVTTATDSVNKQQTPFTPYFDLGMDPRATGMLPTPTEESSGSSGSTSYASSHHSSISEGSKPTTRPSSRSNSYMDLTNIFGTMTGTAFGDDVQYQTHDLFTTPPSTTVLIPGGGDGTTGTHHSSDANQLEWEVWQSLIDPGSGETTITTTTTTNSSSRSTTSSGSESEKSTPDAAPGLVSTPQPMDLTTGLVAPASTVLDNHGIEYSVRCSRANLKKLMHNLCDAAILETSAAMSEGDQVTLTLHLKT</sequence>
<dbReference type="OMA" id="STMACWS"/>
<dbReference type="InterPro" id="IPR017930">
    <property type="entry name" value="Myb_dom"/>
</dbReference>
<dbReference type="Proteomes" id="UP000184546">
    <property type="component" value="Unassembled WGS sequence"/>
</dbReference>